<sequence length="75" mass="8793">MYSCKPIIFFSHAIINDVTRNIFQQSNTVFIRISATIDTLFMHNSQIHNAYSFLINRVIRMLEKLVLRSHPVITI</sequence>
<dbReference type="Proteomes" id="UP000054721">
    <property type="component" value="Unassembled WGS sequence"/>
</dbReference>
<dbReference type="EMBL" id="JYDW01000125">
    <property type="protein sequence ID" value="KRZ55001.1"/>
    <property type="molecule type" value="Genomic_DNA"/>
</dbReference>
<accession>A0A0V1L630</accession>
<keyword evidence="2" id="KW-1185">Reference proteome</keyword>
<gene>
    <name evidence="1" type="ORF">T02_13043</name>
</gene>
<evidence type="ECO:0000313" key="2">
    <source>
        <dbReference type="Proteomes" id="UP000054721"/>
    </source>
</evidence>
<name>A0A0V1L630_9BILA</name>
<evidence type="ECO:0000313" key="1">
    <source>
        <dbReference type="EMBL" id="KRZ55001.1"/>
    </source>
</evidence>
<comment type="caution">
    <text evidence="1">The sequence shown here is derived from an EMBL/GenBank/DDBJ whole genome shotgun (WGS) entry which is preliminary data.</text>
</comment>
<reference evidence="1 2" key="1">
    <citation type="submission" date="2015-05" db="EMBL/GenBank/DDBJ databases">
        <title>Evolution of Trichinella species and genotypes.</title>
        <authorList>
            <person name="Korhonen P.K."/>
            <person name="Edoardo P."/>
            <person name="Giuseppe L.R."/>
            <person name="Gasser R.B."/>
        </authorList>
    </citation>
    <scope>NUCLEOTIDE SEQUENCE [LARGE SCALE GENOMIC DNA]</scope>
    <source>
        <strain evidence="1">ISS10</strain>
    </source>
</reference>
<protein>
    <submittedName>
        <fullName evidence="1">Uncharacterized protein</fullName>
    </submittedName>
</protein>
<proteinExistence type="predicted"/>
<organism evidence="1 2">
    <name type="scientific">Trichinella nativa</name>
    <dbReference type="NCBI Taxonomy" id="6335"/>
    <lineage>
        <taxon>Eukaryota</taxon>
        <taxon>Metazoa</taxon>
        <taxon>Ecdysozoa</taxon>
        <taxon>Nematoda</taxon>
        <taxon>Enoplea</taxon>
        <taxon>Dorylaimia</taxon>
        <taxon>Trichinellida</taxon>
        <taxon>Trichinellidae</taxon>
        <taxon>Trichinella</taxon>
    </lineage>
</organism>
<dbReference type="AlphaFoldDB" id="A0A0V1L630"/>